<gene>
    <name evidence="3" type="ORF">Ptr86124_007921</name>
    <name evidence="2" type="ORF">PtrM4_032670</name>
</gene>
<evidence type="ECO:0000256" key="1">
    <source>
        <dbReference type="SAM" id="MobiDB-lite"/>
    </source>
</evidence>
<reference evidence="3" key="3">
    <citation type="journal article" date="2022" name="bioRxiv">
        <title>A global pangenome for the wheat fungal pathogen Pyrenophora tritici-repentis and prediction of effector protein structural homology.</title>
        <authorList>
            <person name="Moolhuijzen P."/>
            <person name="See P.T."/>
            <person name="Shi G."/>
            <person name="Powell H.R."/>
            <person name="Cockram J."/>
            <person name="Jorgensen L.N."/>
            <person name="Benslimane H."/>
            <person name="Strelkov S.E."/>
            <person name="Turner J."/>
            <person name="Liu Z."/>
            <person name="Moffat C.S."/>
        </authorList>
    </citation>
    <scope>NUCLEOTIDE SEQUENCE</scope>
    <source>
        <strain evidence="3">86-124</strain>
    </source>
</reference>
<evidence type="ECO:0000313" key="2">
    <source>
        <dbReference type="EMBL" id="KAF7579027.1"/>
    </source>
</evidence>
<evidence type="ECO:0000313" key="4">
    <source>
        <dbReference type="Proteomes" id="UP000245464"/>
    </source>
</evidence>
<reference evidence="5" key="4">
    <citation type="journal article" date="2022" name="Microb. Genom.">
        <title>A global pangenome for the wheat fungal pathogen Pyrenophora tritici-repentis and prediction of effector protein structural homology.</title>
        <authorList>
            <person name="Moolhuijzen P.M."/>
            <person name="See P.T."/>
            <person name="Shi G."/>
            <person name="Powell H.R."/>
            <person name="Cockram J."/>
            <person name="Jorgensen L.N."/>
            <person name="Benslimane H."/>
            <person name="Strelkov S.E."/>
            <person name="Turner J."/>
            <person name="Liu Z."/>
            <person name="Moffat C.S."/>
        </authorList>
    </citation>
    <scope>NUCLEOTIDE SEQUENCE [LARGE SCALE GENOMIC DNA]</scope>
</reference>
<organism evidence="2 4">
    <name type="scientific">Pyrenophora tritici-repentis</name>
    <dbReference type="NCBI Taxonomy" id="45151"/>
    <lineage>
        <taxon>Eukaryota</taxon>
        <taxon>Fungi</taxon>
        <taxon>Dikarya</taxon>
        <taxon>Ascomycota</taxon>
        <taxon>Pezizomycotina</taxon>
        <taxon>Dothideomycetes</taxon>
        <taxon>Pleosporomycetidae</taxon>
        <taxon>Pleosporales</taxon>
        <taxon>Pleosporineae</taxon>
        <taxon>Pleosporaceae</taxon>
        <taxon>Pyrenophora</taxon>
    </lineage>
</organism>
<keyword evidence="5" id="KW-1185">Reference proteome</keyword>
<protein>
    <submittedName>
        <fullName evidence="2">Uncharacterized protein</fullName>
    </submittedName>
</protein>
<dbReference type="EMBL" id="NQIK02000001">
    <property type="protein sequence ID" value="KAF7579027.1"/>
    <property type="molecule type" value="Genomic_DNA"/>
</dbReference>
<feature type="compositionally biased region" description="Acidic residues" evidence="1">
    <location>
        <begin position="34"/>
        <end position="56"/>
    </location>
</feature>
<evidence type="ECO:0000313" key="5">
    <source>
        <dbReference type="Proteomes" id="UP000249757"/>
    </source>
</evidence>
<dbReference type="EMBL" id="NRDI02000010">
    <property type="protein sequence ID" value="KAI1512901.1"/>
    <property type="molecule type" value="Genomic_DNA"/>
</dbReference>
<proteinExistence type="predicted"/>
<comment type="caution">
    <text evidence="2">The sequence shown here is derived from an EMBL/GenBank/DDBJ whole genome shotgun (WGS) entry which is preliminary data.</text>
</comment>
<sequence length="56" mass="6353">MAFLSKVVIPSRGHKSCGRPMKAAHEDNDNGNNDYDDDGFDSDDVNDEDYHDDYED</sequence>
<dbReference type="Proteomes" id="UP000245464">
    <property type="component" value="Chromosome 1"/>
</dbReference>
<feature type="region of interest" description="Disordered" evidence="1">
    <location>
        <begin position="11"/>
        <end position="56"/>
    </location>
</feature>
<evidence type="ECO:0000313" key="3">
    <source>
        <dbReference type="EMBL" id="KAI1512901.1"/>
    </source>
</evidence>
<dbReference type="AlphaFoldDB" id="A0A834SBA8"/>
<dbReference type="Proteomes" id="UP000249757">
    <property type="component" value="Unassembled WGS sequence"/>
</dbReference>
<name>A0A834SBA8_9PLEO</name>
<reference evidence="2" key="1">
    <citation type="journal article" date="2018" name="BMC Genomics">
        <title>Comparative genomics of the wheat fungal pathogen Pyrenophora tritici-repentis reveals chromosomal variations and genome plasticity.</title>
        <authorList>
            <person name="Moolhuijzen P."/>
            <person name="See P.T."/>
            <person name="Hane J.K."/>
            <person name="Shi G."/>
            <person name="Liu Z."/>
            <person name="Oliver R.P."/>
            <person name="Moffat C.S."/>
        </authorList>
    </citation>
    <scope>NUCLEOTIDE SEQUENCE [LARGE SCALE GENOMIC DNA]</scope>
    <source>
        <strain evidence="2">M4</strain>
    </source>
</reference>
<accession>A0A834SBA8</accession>
<reference evidence="3" key="2">
    <citation type="submission" date="2021-05" db="EMBL/GenBank/DDBJ databases">
        <authorList>
            <person name="Moolhuijzen P.M."/>
            <person name="Moffat C.S."/>
        </authorList>
    </citation>
    <scope>NUCLEOTIDE SEQUENCE</scope>
    <source>
        <strain evidence="3">86-124</strain>
    </source>
</reference>